<dbReference type="Proteomes" id="UP000244069">
    <property type="component" value="Unassembled WGS sequence"/>
</dbReference>
<proteinExistence type="predicted"/>
<feature type="transmembrane region" description="Helical" evidence="4">
    <location>
        <begin position="104"/>
        <end position="126"/>
    </location>
</feature>
<feature type="transmembrane region" description="Helical" evidence="4">
    <location>
        <begin position="281"/>
        <end position="300"/>
    </location>
</feature>
<name>A0A2T6A4D4_9RHOB</name>
<dbReference type="SUPFAM" id="SSF103473">
    <property type="entry name" value="MFS general substrate transporter"/>
    <property type="match status" value="1"/>
</dbReference>
<feature type="transmembrane region" description="Helical" evidence="4">
    <location>
        <begin position="51"/>
        <end position="74"/>
    </location>
</feature>
<feature type="transmembrane region" description="Helical" evidence="4">
    <location>
        <begin position="81"/>
        <end position="98"/>
    </location>
</feature>
<feature type="transmembrane region" description="Helical" evidence="4">
    <location>
        <begin position="306"/>
        <end position="327"/>
    </location>
</feature>
<dbReference type="AlphaFoldDB" id="A0A2T6A4D4"/>
<evidence type="ECO:0000256" key="1">
    <source>
        <dbReference type="ARBA" id="ARBA00022692"/>
    </source>
</evidence>
<dbReference type="CDD" id="cd17324">
    <property type="entry name" value="MFS_NepI_like"/>
    <property type="match status" value="1"/>
</dbReference>
<dbReference type="Gene3D" id="1.20.1250.20">
    <property type="entry name" value="MFS general substrate transporter like domains"/>
    <property type="match status" value="1"/>
</dbReference>
<gene>
    <name evidence="6" type="ORF">C8N44_1429</name>
</gene>
<dbReference type="RefSeq" id="WP_107978765.1">
    <property type="nucleotide sequence ID" value="NZ_BMEZ01000042.1"/>
</dbReference>
<feature type="domain" description="Major facilitator superfamily (MFS) profile" evidence="5">
    <location>
        <begin position="15"/>
        <end position="396"/>
    </location>
</feature>
<feature type="transmembrane region" description="Helical" evidence="4">
    <location>
        <begin position="347"/>
        <end position="366"/>
    </location>
</feature>
<dbReference type="OrthoDB" id="9815356at2"/>
<evidence type="ECO:0000259" key="5">
    <source>
        <dbReference type="PROSITE" id="PS50850"/>
    </source>
</evidence>
<keyword evidence="1 4" id="KW-0812">Transmembrane</keyword>
<dbReference type="PROSITE" id="PS50850">
    <property type="entry name" value="MFS"/>
    <property type="match status" value="1"/>
</dbReference>
<keyword evidence="3 4" id="KW-0472">Membrane</keyword>
<feature type="transmembrane region" description="Helical" evidence="4">
    <location>
        <begin position="169"/>
        <end position="188"/>
    </location>
</feature>
<feature type="transmembrane region" description="Helical" evidence="4">
    <location>
        <begin position="138"/>
        <end position="157"/>
    </location>
</feature>
<evidence type="ECO:0000313" key="6">
    <source>
        <dbReference type="EMBL" id="PTX38671.1"/>
    </source>
</evidence>
<dbReference type="GO" id="GO:0022857">
    <property type="term" value="F:transmembrane transporter activity"/>
    <property type="evidence" value="ECO:0007669"/>
    <property type="project" value="InterPro"/>
</dbReference>
<feature type="transmembrane region" description="Helical" evidence="4">
    <location>
        <begin position="372"/>
        <end position="391"/>
    </location>
</feature>
<comment type="caution">
    <text evidence="6">The sequence shown here is derived from an EMBL/GenBank/DDBJ whole genome shotgun (WGS) entry which is preliminary data.</text>
</comment>
<dbReference type="EMBL" id="QBKN01000042">
    <property type="protein sequence ID" value="PTX38671.1"/>
    <property type="molecule type" value="Genomic_DNA"/>
</dbReference>
<organism evidence="6 7">
    <name type="scientific">Allosediminivita pacifica</name>
    <dbReference type="NCBI Taxonomy" id="1267769"/>
    <lineage>
        <taxon>Bacteria</taxon>
        <taxon>Pseudomonadati</taxon>
        <taxon>Pseudomonadota</taxon>
        <taxon>Alphaproteobacteria</taxon>
        <taxon>Rhodobacterales</taxon>
        <taxon>Paracoccaceae</taxon>
        <taxon>Allosediminivita</taxon>
    </lineage>
</organism>
<evidence type="ECO:0000256" key="3">
    <source>
        <dbReference type="ARBA" id="ARBA00023136"/>
    </source>
</evidence>
<reference evidence="6 7" key="1">
    <citation type="submission" date="2018-04" db="EMBL/GenBank/DDBJ databases">
        <title>Genomic Encyclopedia of Archaeal and Bacterial Type Strains, Phase II (KMG-II): from individual species to whole genera.</title>
        <authorList>
            <person name="Goeker M."/>
        </authorList>
    </citation>
    <scope>NUCLEOTIDE SEQUENCE [LARGE SCALE GENOMIC DNA]</scope>
    <source>
        <strain evidence="6 7">DSM 29329</strain>
    </source>
</reference>
<dbReference type="Pfam" id="PF07690">
    <property type="entry name" value="MFS_1"/>
    <property type="match status" value="1"/>
</dbReference>
<feature type="transmembrane region" description="Helical" evidence="4">
    <location>
        <begin position="220"/>
        <end position="241"/>
    </location>
</feature>
<dbReference type="InterPro" id="IPR011701">
    <property type="entry name" value="MFS"/>
</dbReference>
<evidence type="ECO:0000313" key="7">
    <source>
        <dbReference type="Proteomes" id="UP000244069"/>
    </source>
</evidence>
<keyword evidence="2 4" id="KW-1133">Transmembrane helix</keyword>
<evidence type="ECO:0000256" key="2">
    <source>
        <dbReference type="ARBA" id="ARBA00022989"/>
    </source>
</evidence>
<accession>A0A2T6A4D4</accession>
<protein>
    <submittedName>
        <fullName evidence="6">Putative MFS family arabinose efflux permease</fullName>
    </submittedName>
</protein>
<evidence type="ECO:0000256" key="4">
    <source>
        <dbReference type="SAM" id="Phobius"/>
    </source>
</evidence>
<sequence>MAQTTQMDDPGHGRSVALLSVACRALAANVYLAQPLAGPIAATLGLSRQAAGTVVTMTQLGYGLGLLLIVLLADRVENRKLILWLVALAGAGLLVAGLPPAAGVFLAACLAIGLGSVCVQVLVPYAAHLAPEVRRGRVVGLVTAGLMLGIMVARPVAGLIAEVLSWPDVFRLFAVMMVVLFVVLFWRLPPLQPTETENTASVLRSMVRAPFRYPLLRQRIAYQSGLFGGFSLFWTAVPLWLMQPAWGWSEGDVGIFALTAASGALAAPLAGALADKGLGKQVTAAALAMASVGFVLTLLFPDGTLWAAAGIVVAASLINAAVTFSFVIGQRAIFGIDPGARARLNGIFMASFTLAGAVGSATGSWVLAHLGWVGVASCGLLVLVLVSIRFVRTEVCSRSRSLSR</sequence>
<dbReference type="InterPro" id="IPR020846">
    <property type="entry name" value="MFS_dom"/>
</dbReference>
<keyword evidence="7" id="KW-1185">Reference proteome</keyword>
<dbReference type="PANTHER" id="PTHR42910:SF1">
    <property type="entry name" value="MAJOR FACILITATOR SUPERFAMILY (MFS) PROFILE DOMAIN-CONTAINING PROTEIN"/>
    <property type="match status" value="1"/>
</dbReference>
<feature type="transmembrane region" description="Helical" evidence="4">
    <location>
        <begin position="253"/>
        <end position="274"/>
    </location>
</feature>
<dbReference type="PANTHER" id="PTHR42910">
    <property type="entry name" value="TRANSPORTER SCO4007-RELATED"/>
    <property type="match status" value="1"/>
</dbReference>
<dbReference type="InterPro" id="IPR036259">
    <property type="entry name" value="MFS_trans_sf"/>
</dbReference>